<dbReference type="GO" id="GO:0006364">
    <property type="term" value="P:rRNA processing"/>
    <property type="evidence" value="ECO:0007669"/>
    <property type="project" value="InterPro"/>
</dbReference>
<gene>
    <name evidence="1" type="ORF">HF521_002975</name>
</gene>
<dbReference type="InterPro" id="IPR033265">
    <property type="entry name" value="GEMIN4"/>
</dbReference>
<evidence type="ECO:0000313" key="2">
    <source>
        <dbReference type="Proteomes" id="UP000606274"/>
    </source>
</evidence>
<name>A0A8T0B1I2_SILME</name>
<dbReference type="Proteomes" id="UP000606274">
    <property type="component" value="Unassembled WGS sequence"/>
</dbReference>
<sequence length="1067" mass="120130">MDQESWLNCEKAAVFQGGFLLANQLCQPEPLTALRKEDWKHVGRPIVQAVTEILGQLCVTNLERLHWRKRILCILWNKILEKEKVDDIDISWKENPFFAFQNSLPDINHTVMFELIKSLGFFGIYVEFLQCFESVQQCRELEKLMKHVTTDSTEADVKFLLEVWWELLKGRKETEDNLDQVFTAQCIRLTQTLPDCTPQASKRFKPDPDLDMSTTCVMSILFQALKDIKDTITSSEICYFALSNCLDMLYTFYLLKDPTDLPALVKIQNIAHSVSLRKRNNPLEGVDLIQAIHECHRDLAAVLTPAQSKPSGITLIQAMDTILELIMIWKNKGLLSMSTKNPSALAVRLQDSLGRVLKSLEVQSGNLEGNGQTVNSLKRTLEDLLASASFNVPESPSNEIANIAIIIIDNSLKGFEDLPKVFASKLSQTVSDTEWLSCLERNKCAFQKKDSLMALVSSLISKCQSDADVKHCRKFKNIVVEIFCQLSLPDKNTILSKILTLSEKGLHGCLPSSVTIGYDEELNLAFNCIIQGEAKSNLCSAVSAIARVAFQNPEATMRRCCHMAVVNLGAHSLLAQILQQLSGLVNTLKNQSGTRNKEFNLLCRCLQDTMWNKLSSPQEEDQFLCFLSLLLESNITDQRGEELSFLLPEDIVQALFLPCLSFSFPQPCRLEVCLRLLQSALARVSTDEDTQWIMNCSPFVLLYCLAQLLNNCSKCWEQQLEGDIGLSLESKELLISILPTVGKAVGKEVGLAPSTWSRALSWLYAKVEELDWTVRILLKEVWGKHFKYEVPSSLIMVAELSEQEWSGLVLPHYGQGTGLLAWIECCCLSDHVQEIMLDSLSLNLLNPEEVTMFSKGLLVAVSQVLPWCTVGEWQRLLKVLCELLQSEKLHVPYSLEYVDFLPLLDLRSFAHDLQLSVFLLRMFQLLCGSSCAGWLPSQGWAHVGRLCATAMRGIIETVKKKMPIQTTTTSTKSPIMSSGDLCKEVLFVLTQLYCHALHMQVMIPGQPEPLYLCALDILSHYEVVLSAYPKCTTAVQVANTRHFFTTITDNLQCMDMRAVLHQKIAQL</sequence>
<dbReference type="GO" id="GO:0032797">
    <property type="term" value="C:SMN complex"/>
    <property type="evidence" value="ECO:0007669"/>
    <property type="project" value="InterPro"/>
</dbReference>
<comment type="caution">
    <text evidence="1">The sequence shown here is derived from an EMBL/GenBank/DDBJ whole genome shotgun (WGS) entry which is preliminary data.</text>
</comment>
<keyword evidence="2" id="KW-1185">Reference proteome</keyword>
<dbReference type="EMBL" id="JABFDY010000012">
    <property type="protein sequence ID" value="KAF7700017.1"/>
    <property type="molecule type" value="Genomic_DNA"/>
</dbReference>
<accession>A0A8T0B1I2</accession>
<reference evidence="1" key="1">
    <citation type="submission" date="2020-08" db="EMBL/GenBank/DDBJ databases">
        <title>Chromosome-level assembly of Southern catfish (Silurus meridionalis) provides insights into visual adaptation to the nocturnal and benthic lifestyles.</title>
        <authorList>
            <person name="Zhang Y."/>
            <person name="Wang D."/>
            <person name="Peng Z."/>
        </authorList>
    </citation>
    <scope>NUCLEOTIDE SEQUENCE</scope>
    <source>
        <strain evidence="1">SWU-2019-XX</strain>
        <tissue evidence="1">Muscle</tissue>
    </source>
</reference>
<protein>
    <recommendedName>
        <fullName evidence="3">Gem-associated protein 4</fullName>
    </recommendedName>
</protein>
<dbReference type="AlphaFoldDB" id="A0A8T0B1I2"/>
<dbReference type="GO" id="GO:0000387">
    <property type="term" value="P:spliceosomal snRNP assembly"/>
    <property type="evidence" value="ECO:0007669"/>
    <property type="project" value="InterPro"/>
</dbReference>
<dbReference type="OrthoDB" id="9875414at2759"/>
<evidence type="ECO:0000313" key="1">
    <source>
        <dbReference type="EMBL" id="KAF7700017.1"/>
    </source>
</evidence>
<organism evidence="1 2">
    <name type="scientific">Silurus meridionalis</name>
    <name type="common">Southern catfish</name>
    <name type="synonym">Silurus soldatovi meridionalis</name>
    <dbReference type="NCBI Taxonomy" id="175797"/>
    <lineage>
        <taxon>Eukaryota</taxon>
        <taxon>Metazoa</taxon>
        <taxon>Chordata</taxon>
        <taxon>Craniata</taxon>
        <taxon>Vertebrata</taxon>
        <taxon>Euteleostomi</taxon>
        <taxon>Actinopterygii</taxon>
        <taxon>Neopterygii</taxon>
        <taxon>Teleostei</taxon>
        <taxon>Ostariophysi</taxon>
        <taxon>Siluriformes</taxon>
        <taxon>Siluridae</taxon>
        <taxon>Silurus</taxon>
    </lineage>
</organism>
<dbReference type="PANTHER" id="PTHR15571">
    <property type="entry name" value="GEM-ASSOCIATED PROTEIN 4"/>
    <property type="match status" value="1"/>
</dbReference>
<evidence type="ECO:0008006" key="3">
    <source>
        <dbReference type="Google" id="ProtNLM"/>
    </source>
</evidence>
<dbReference type="PANTHER" id="PTHR15571:SF2">
    <property type="entry name" value="GEM-ASSOCIATED PROTEIN 4"/>
    <property type="match status" value="1"/>
</dbReference>
<proteinExistence type="predicted"/>